<dbReference type="OrthoDB" id="9880123at2"/>
<protein>
    <submittedName>
        <fullName evidence="2">Uncharacterized protein</fullName>
    </submittedName>
</protein>
<comment type="caution">
    <text evidence="2">The sequence shown here is derived from an EMBL/GenBank/DDBJ whole genome shotgun (WGS) entry which is preliminary data.</text>
</comment>
<evidence type="ECO:0000313" key="3">
    <source>
        <dbReference type="Proteomes" id="UP000240987"/>
    </source>
</evidence>
<evidence type="ECO:0000256" key="1">
    <source>
        <dbReference type="SAM" id="Phobius"/>
    </source>
</evidence>
<evidence type="ECO:0000313" key="2">
    <source>
        <dbReference type="EMBL" id="PSU50147.1"/>
    </source>
</evidence>
<proteinExistence type="predicted"/>
<organism evidence="2 3">
    <name type="scientific">Photobacterium frigidiphilum</name>
    <dbReference type="NCBI Taxonomy" id="264736"/>
    <lineage>
        <taxon>Bacteria</taxon>
        <taxon>Pseudomonadati</taxon>
        <taxon>Pseudomonadota</taxon>
        <taxon>Gammaproteobacteria</taxon>
        <taxon>Vibrionales</taxon>
        <taxon>Vibrionaceae</taxon>
        <taxon>Photobacterium</taxon>
    </lineage>
</organism>
<keyword evidence="1" id="KW-0472">Membrane</keyword>
<dbReference type="AlphaFoldDB" id="A0A2T3JM99"/>
<accession>A0A2T3JM99</accession>
<dbReference type="EMBL" id="PYMJ01000004">
    <property type="protein sequence ID" value="PSU50147.1"/>
    <property type="molecule type" value="Genomic_DNA"/>
</dbReference>
<sequence length="66" mass="7765">MKEKHVYYLVTFLTVFGAVLIKNYLVDNYAELSNLSFMFDVLLFVAIYMPLQFVFSKIGKHFTKSM</sequence>
<keyword evidence="3" id="KW-1185">Reference proteome</keyword>
<feature type="transmembrane region" description="Helical" evidence="1">
    <location>
        <begin position="7"/>
        <end position="25"/>
    </location>
</feature>
<keyword evidence="1" id="KW-0812">Transmembrane</keyword>
<dbReference type="RefSeq" id="WP_107241762.1">
    <property type="nucleotide sequence ID" value="NZ_PYMJ01000004.1"/>
</dbReference>
<gene>
    <name evidence="2" type="ORF">C9J12_05260</name>
</gene>
<keyword evidence="1" id="KW-1133">Transmembrane helix</keyword>
<name>A0A2T3JM99_9GAMM</name>
<dbReference type="Proteomes" id="UP000240987">
    <property type="component" value="Unassembled WGS sequence"/>
</dbReference>
<reference evidence="2 3" key="1">
    <citation type="submission" date="2018-01" db="EMBL/GenBank/DDBJ databases">
        <title>Whole genome sequencing of Histamine producing bacteria.</title>
        <authorList>
            <person name="Butler K."/>
        </authorList>
    </citation>
    <scope>NUCLEOTIDE SEQUENCE [LARGE SCALE GENOMIC DNA]</scope>
    <source>
        <strain evidence="2 3">JCM 12947</strain>
    </source>
</reference>
<feature type="transmembrane region" description="Helical" evidence="1">
    <location>
        <begin position="37"/>
        <end position="56"/>
    </location>
</feature>